<proteinExistence type="predicted"/>
<dbReference type="InterPro" id="IPR032675">
    <property type="entry name" value="LRR_dom_sf"/>
</dbReference>
<name>A0A1Y1S962_9MICR</name>
<dbReference type="SMART" id="SM00364">
    <property type="entry name" value="LRR_BAC"/>
    <property type="match status" value="4"/>
</dbReference>
<gene>
    <name evidence="3" type="primary">SHOC2</name>
    <name evidence="3" type="ORF">ECANGB1_1655</name>
</gene>
<accession>A0A1Y1S962</accession>
<evidence type="ECO:0000256" key="2">
    <source>
        <dbReference type="ARBA" id="ARBA00022737"/>
    </source>
</evidence>
<sequence>MVDKEMEIAKSNRNMPAFYRSYNLEDHLFSYDLKIAQADKKLKLDLHLELFSNNFRYFIEKKPLEEISFRRLEKLREKTDRFYHMMKNVQSDSQTCEVTVTTGDQEKHLYMCRHYISSLNENIGLLQQTQVLQACCNYITRIPFSIKHLRHLKMLILSRNRIRELPEELGCCKSLRELDLSNNLLESLPNSIASLKALSIMNLSNNRLRILNRAVGKLQSLKNIHLDSNRLTHLPLELLKLPFLSNLLTDNNPIAEYTESSIRQIGTHSMLEECARHVVRNNKRIPRNFSKNLVNFMLGVKECSFCGGPYFEHYFEIEAMQEFDNKYYTVQYTLCSRHYENHSERLPTLFASTHGSTIPNKLLENNMPAVTEIFEPFCHSEELLQRIKDRFDDADDRMPLICLSLYNSHFFKQFVLEKKRCTALHKTKSRHQRGEKPDHQ</sequence>
<dbReference type="SUPFAM" id="SSF52075">
    <property type="entry name" value="Outer arm dynein light chain 1"/>
    <property type="match status" value="1"/>
</dbReference>
<dbReference type="Gene3D" id="3.80.10.10">
    <property type="entry name" value="Ribonuclease Inhibitor"/>
    <property type="match status" value="1"/>
</dbReference>
<dbReference type="PROSITE" id="PS51450">
    <property type="entry name" value="LRR"/>
    <property type="match status" value="2"/>
</dbReference>
<evidence type="ECO:0000313" key="3">
    <source>
        <dbReference type="EMBL" id="ORD94994.1"/>
    </source>
</evidence>
<protein>
    <submittedName>
        <fullName evidence="3">SHOC2</fullName>
    </submittedName>
</protein>
<dbReference type="Pfam" id="PF13855">
    <property type="entry name" value="LRR_8"/>
    <property type="match status" value="1"/>
</dbReference>
<dbReference type="OrthoDB" id="660555at2759"/>
<dbReference type="PANTHER" id="PTHR48051">
    <property type="match status" value="1"/>
</dbReference>
<dbReference type="AlphaFoldDB" id="A0A1Y1S962"/>
<evidence type="ECO:0000313" key="4">
    <source>
        <dbReference type="Proteomes" id="UP000192639"/>
    </source>
</evidence>
<dbReference type="InterPro" id="IPR003591">
    <property type="entry name" value="Leu-rich_rpt_typical-subtyp"/>
</dbReference>
<dbReference type="SMART" id="SM00369">
    <property type="entry name" value="LRR_TYP"/>
    <property type="match status" value="4"/>
</dbReference>
<keyword evidence="1" id="KW-0433">Leucine-rich repeat</keyword>
<comment type="caution">
    <text evidence="3">The sequence shown here is derived from an EMBL/GenBank/DDBJ whole genome shotgun (WGS) entry which is preliminary data.</text>
</comment>
<keyword evidence="2" id="KW-0677">Repeat</keyword>
<keyword evidence="4" id="KW-1185">Reference proteome</keyword>
<dbReference type="PRINTS" id="PR00019">
    <property type="entry name" value="LEURICHRPT"/>
</dbReference>
<dbReference type="Proteomes" id="UP000192639">
    <property type="component" value="Unassembled WGS sequence"/>
</dbReference>
<evidence type="ECO:0000256" key="1">
    <source>
        <dbReference type="ARBA" id="ARBA00022614"/>
    </source>
</evidence>
<dbReference type="InterPro" id="IPR001611">
    <property type="entry name" value="Leu-rich_rpt"/>
</dbReference>
<organism evidence="3 4">
    <name type="scientific">Enterospora canceri</name>
    <dbReference type="NCBI Taxonomy" id="1081671"/>
    <lineage>
        <taxon>Eukaryota</taxon>
        <taxon>Fungi</taxon>
        <taxon>Fungi incertae sedis</taxon>
        <taxon>Microsporidia</taxon>
        <taxon>Enterocytozoonidae</taxon>
        <taxon>Enterospora</taxon>
    </lineage>
</organism>
<dbReference type="GO" id="GO:0005737">
    <property type="term" value="C:cytoplasm"/>
    <property type="evidence" value="ECO:0007669"/>
    <property type="project" value="TreeGrafter"/>
</dbReference>
<reference evidence="3 4" key="1">
    <citation type="journal article" date="2017" name="Environ. Microbiol.">
        <title>Decay of the glycolytic pathway and adaptation to intranuclear parasitism within Enterocytozoonidae microsporidia.</title>
        <authorList>
            <person name="Wiredu Boakye D."/>
            <person name="Jaroenlak P."/>
            <person name="Prachumwat A."/>
            <person name="Williams T.A."/>
            <person name="Bateman K.S."/>
            <person name="Itsathitphaisarn O."/>
            <person name="Sritunyalucksana K."/>
            <person name="Paszkiewicz K.H."/>
            <person name="Moore K.A."/>
            <person name="Stentiford G.D."/>
            <person name="Williams B.A."/>
        </authorList>
    </citation>
    <scope>NUCLEOTIDE SEQUENCE [LARGE SCALE GENOMIC DNA]</scope>
    <source>
        <strain evidence="3 4">GB1</strain>
    </source>
</reference>
<dbReference type="PANTHER" id="PTHR48051:SF1">
    <property type="entry name" value="RAS SUPPRESSOR PROTEIN 1"/>
    <property type="match status" value="1"/>
</dbReference>
<dbReference type="VEuPathDB" id="MicrosporidiaDB:ECANGB1_1655"/>
<dbReference type="InterPro" id="IPR050216">
    <property type="entry name" value="LRR_domain-containing"/>
</dbReference>
<dbReference type="EMBL" id="LWDP01000005">
    <property type="protein sequence ID" value="ORD94994.1"/>
    <property type="molecule type" value="Genomic_DNA"/>
</dbReference>